<keyword evidence="2" id="KW-1185">Reference proteome</keyword>
<proteinExistence type="predicted"/>
<name>A0A4Z2I8K3_9TELE</name>
<sequence length="272" mass="30356">MHYIKALTHLQGTERIRDRAFEGVKENIRVVFWDRPAPSCVLLCLWAAQALQEQPAESAPRLSTDQEERKQDKEEFIGTLLELAELGQTRVYCQSSARDDLRQTTWLPARVGQLMLPSFDYFRQPADTAGQKIMSGPGTLHKAEETALTKHLLAELQPHSLSTAASSPTQLTSVHSLTCGAPSRTTLAKVIAGTTTPLKFAESTVNSQQSTVHRHLWTVDYVRDLFKAATTILRTENCLIQWLSYTEESREAEVLQSPALGGARCELHTSQQ</sequence>
<evidence type="ECO:0000313" key="1">
    <source>
        <dbReference type="EMBL" id="TNN74356.1"/>
    </source>
</evidence>
<gene>
    <name evidence="1" type="ORF">EYF80_015439</name>
</gene>
<comment type="caution">
    <text evidence="1">The sequence shown here is derived from an EMBL/GenBank/DDBJ whole genome shotgun (WGS) entry which is preliminary data.</text>
</comment>
<dbReference type="Proteomes" id="UP000314294">
    <property type="component" value="Unassembled WGS sequence"/>
</dbReference>
<reference evidence="1 2" key="1">
    <citation type="submission" date="2019-03" db="EMBL/GenBank/DDBJ databases">
        <title>First draft genome of Liparis tanakae, snailfish: a comprehensive survey of snailfish specific genes.</title>
        <authorList>
            <person name="Kim W."/>
            <person name="Song I."/>
            <person name="Jeong J.-H."/>
            <person name="Kim D."/>
            <person name="Kim S."/>
            <person name="Ryu S."/>
            <person name="Song J.Y."/>
            <person name="Lee S.K."/>
        </authorList>
    </citation>
    <scope>NUCLEOTIDE SEQUENCE [LARGE SCALE GENOMIC DNA]</scope>
    <source>
        <tissue evidence="1">Muscle</tissue>
    </source>
</reference>
<dbReference type="EMBL" id="SRLO01000115">
    <property type="protein sequence ID" value="TNN74356.1"/>
    <property type="molecule type" value="Genomic_DNA"/>
</dbReference>
<evidence type="ECO:0000313" key="2">
    <source>
        <dbReference type="Proteomes" id="UP000314294"/>
    </source>
</evidence>
<protein>
    <submittedName>
        <fullName evidence="1">Uncharacterized protein</fullName>
    </submittedName>
</protein>
<organism evidence="1 2">
    <name type="scientific">Liparis tanakae</name>
    <name type="common">Tanaka's snailfish</name>
    <dbReference type="NCBI Taxonomy" id="230148"/>
    <lineage>
        <taxon>Eukaryota</taxon>
        <taxon>Metazoa</taxon>
        <taxon>Chordata</taxon>
        <taxon>Craniata</taxon>
        <taxon>Vertebrata</taxon>
        <taxon>Euteleostomi</taxon>
        <taxon>Actinopterygii</taxon>
        <taxon>Neopterygii</taxon>
        <taxon>Teleostei</taxon>
        <taxon>Neoteleostei</taxon>
        <taxon>Acanthomorphata</taxon>
        <taxon>Eupercaria</taxon>
        <taxon>Perciformes</taxon>
        <taxon>Cottioidei</taxon>
        <taxon>Cottales</taxon>
        <taxon>Liparidae</taxon>
        <taxon>Liparis</taxon>
    </lineage>
</organism>
<accession>A0A4Z2I8K3</accession>
<dbReference type="AlphaFoldDB" id="A0A4Z2I8K3"/>